<dbReference type="SUPFAM" id="SSF46626">
    <property type="entry name" value="Cytochrome c"/>
    <property type="match status" value="2"/>
</dbReference>
<dbReference type="AlphaFoldDB" id="A0A5C6FFP5"/>
<evidence type="ECO:0000256" key="3">
    <source>
        <dbReference type="ARBA" id="ARBA00023004"/>
    </source>
</evidence>
<dbReference type="PROSITE" id="PS51007">
    <property type="entry name" value="CYTC"/>
    <property type="match status" value="2"/>
</dbReference>
<evidence type="ECO:0000259" key="5">
    <source>
        <dbReference type="PROSITE" id="PS51007"/>
    </source>
</evidence>
<dbReference type="InterPro" id="IPR009056">
    <property type="entry name" value="Cyt_c-like_dom"/>
</dbReference>
<dbReference type="OrthoDB" id="9808312at2"/>
<evidence type="ECO:0000256" key="1">
    <source>
        <dbReference type="ARBA" id="ARBA00022617"/>
    </source>
</evidence>
<feature type="domain" description="Cytochrome c" evidence="5">
    <location>
        <begin position="86"/>
        <end position="182"/>
    </location>
</feature>
<dbReference type="Proteomes" id="UP000318288">
    <property type="component" value="Unassembled WGS sequence"/>
</dbReference>
<dbReference type="RefSeq" id="WP_146456908.1">
    <property type="nucleotide sequence ID" value="NZ_SJPW01000002.1"/>
</dbReference>
<dbReference type="Pfam" id="PF00034">
    <property type="entry name" value="Cytochrom_C"/>
    <property type="match status" value="1"/>
</dbReference>
<evidence type="ECO:0000313" key="7">
    <source>
        <dbReference type="Proteomes" id="UP000318288"/>
    </source>
</evidence>
<evidence type="ECO:0000256" key="4">
    <source>
        <dbReference type="PROSITE-ProRule" id="PRU00433"/>
    </source>
</evidence>
<keyword evidence="2 4" id="KW-0479">Metal-binding</keyword>
<name>A0A5C6FFP5_9BACT</name>
<keyword evidence="3 4" id="KW-0408">Iron</keyword>
<dbReference type="GO" id="GO:0009055">
    <property type="term" value="F:electron transfer activity"/>
    <property type="evidence" value="ECO:0007669"/>
    <property type="project" value="InterPro"/>
</dbReference>
<dbReference type="PROSITE" id="PS51257">
    <property type="entry name" value="PROKAR_LIPOPROTEIN"/>
    <property type="match status" value="1"/>
</dbReference>
<proteinExistence type="predicted"/>
<evidence type="ECO:0000313" key="6">
    <source>
        <dbReference type="EMBL" id="TWU59360.1"/>
    </source>
</evidence>
<organism evidence="6 7">
    <name type="scientific">Rubripirellula tenax</name>
    <dbReference type="NCBI Taxonomy" id="2528015"/>
    <lineage>
        <taxon>Bacteria</taxon>
        <taxon>Pseudomonadati</taxon>
        <taxon>Planctomycetota</taxon>
        <taxon>Planctomycetia</taxon>
        <taxon>Pirellulales</taxon>
        <taxon>Pirellulaceae</taxon>
        <taxon>Rubripirellula</taxon>
    </lineage>
</organism>
<evidence type="ECO:0000256" key="2">
    <source>
        <dbReference type="ARBA" id="ARBA00022723"/>
    </source>
</evidence>
<dbReference type="GO" id="GO:0046872">
    <property type="term" value="F:metal ion binding"/>
    <property type="evidence" value="ECO:0007669"/>
    <property type="project" value="UniProtKB-KW"/>
</dbReference>
<dbReference type="Gene3D" id="1.10.760.10">
    <property type="entry name" value="Cytochrome c-like domain"/>
    <property type="match status" value="2"/>
</dbReference>
<dbReference type="Pfam" id="PF13442">
    <property type="entry name" value="Cytochrome_CBB3"/>
    <property type="match status" value="1"/>
</dbReference>
<keyword evidence="1 4" id="KW-0349">Heme</keyword>
<dbReference type="GO" id="GO:0020037">
    <property type="term" value="F:heme binding"/>
    <property type="evidence" value="ECO:0007669"/>
    <property type="project" value="InterPro"/>
</dbReference>
<protein>
    <submittedName>
        <fullName evidence="6">Cytochrome c</fullName>
    </submittedName>
</protein>
<feature type="domain" description="Cytochrome c" evidence="5">
    <location>
        <begin position="259"/>
        <end position="389"/>
    </location>
</feature>
<gene>
    <name evidence="6" type="ORF">Poly51_21480</name>
</gene>
<accession>A0A5C6FFP5</accession>
<keyword evidence="7" id="KW-1185">Reference proteome</keyword>
<sequence>MWRSPLLILMCAALMGCDAPVGSFAPNDVFSLTLARSRSANTEAAGRDAAAVTQALFGTPDQPKIPEGAKSVVDLKRLVRAAGAVSSEKDGTHLGLYREHCVTCHGIDGGGAGPASLYQKPHPRNFRHGVFKWKSTERAAKPTRDDLRAILQHGAGGSAMPSFAAVAPDDLETLIDYVIYLSIRGEVERRTMAAAIDELGYGDDESVDADLQLAARGETEGADVVKEVLERVIGDWTSASGQVVTVPEPDAIDGAAIAESIARGNEIFHGKIANCVGCHGPGGNGEAVMLDFDDWGKEYSTRLGLTPSDRDDMRPFRKAGALPPRPAEPRNLTQGVYRGGGDAATLYRRVTQGIAGTPMPGVEVVAEEDGRGLTRDQVWDLVRYLQSLDPRPLETGGPST</sequence>
<comment type="caution">
    <text evidence="6">The sequence shown here is derived from an EMBL/GenBank/DDBJ whole genome shotgun (WGS) entry which is preliminary data.</text>
</comment>
<dbReference type="InterPro" id="IPR036909">
    <property type="entry name" value="Cyt_c-like_dom_sf"/>
</dbReference>
<dbReference type="EMBL" id="SJPW01000002">
    <property type="protein sequence ID" value="TWU59360.1"/>
    <property type="molecule type" value="Genomic_DNA"/>
</dbReference>
<reference evidence="6 7" key="1">
    <citation type="submission" date="2019-02" db="EMBL/GenBank/DDBJ databases">
        <title>Deep-cultivation of Planctomycetes and their phenomic and genomic characterization uncovers novel biology.</title>
        <authorList>
            <person name="Wiegand S."/>
            <person name="Jogler M."/>
            <person name="Boedeker C."/>
            <person name="Pinto D."/>
            <person name="Vollmers J."/>
            <person name="Rivas-Marin E."/>
            <person name="Kohn T."/>
            <person name="Peeters S.H."/>
            <person name="Heuer A."/>
            <person name="Rast P."/>
            <person name="Oberbeckmann S."/>
            <person name="Bunk B."/>
            <person name="Jeske O."/>
            <person name="Meyerdierks A."/>
            <person name="Storesund J.E."/>
            <person name="Kallscheuer N."/>
            <person name="Luecker S."/>
            <person name="Lage O.M."/>
            <person name="Pohl T."/>
            <person name="Merkel B.J."/>
            <person name="Hornburger P."/>
            <person name="Mueller R.-W."/>
            <person name="Bruemmer F."/>
            <person name="Labrenz M."/>
            <person name="Spormann A.M."/>
            <person name="Op Den Camp H."/>
            <person name="Overmann J."/>
            <person name="Amann R."/>
            <person name="Jetten M.S.M."/>
            <person name="Mascher T."/>
            <person name="Medema M.H."/>
            <person name="Devos D.P."/>
            <person name="Kaster A.-K."/>
            <person name="Ovreas L."/>
            <person name="Rohde M."/>
            <person name="Galperin M.Y."/>
            <person name="Jogler C."/>
        </authorList>
    </citation>
    <scope>NUCLEOTIDE SEQUENCE [LARGE SCALE GENOMIC DNA]</scope>
    <source>
        <strain evidence="6 7">Poly51</strain>
    </source>
</reference>